<comment type="caution">
    <text evidence="1">The sequence shown here is derived from an EMBL/GenBank/DDBJ whole genome shotgun (WGS) entry which is preliminary data.</text>
</comment>
<organism evidence="1 2">
    <name type="scientific">Oedothorax gibbosus</name>
    <dbReference type="NCBI Taxonomy" id="931172"/>
    <lineage>
        <taxon>Eukaryota</taxon>
        <taxon>Metazoa</taxon>
        <taxon>Ecdysozoa</taxon>
        <taxon>Arthropoda</taxon>
        <taxon>Chelicerata</taxon>
        <taxon>Arachnida</taxon>
        <taxon>Araneae</taxon>
        <taxon>Araneomorphae</taxon>
        <taxon>Entelegynae</taxon>
        <taxon>Araneoidea</taxon>
        <taxon>Linyphiidae</taxon>
        <taxon>Erigoninae</taxon>
        <taxon>Oedothorax</taxon>
    </lineage>
</organism>
<dbReference type="EMBL" id="JAFNEN010000320">
    <property type="protein sequence ID" value="KAG8185944.1"/>
    <property type="molecule type" value="Genomic_DNA"/>
</dbReference>
<protein>
    <submittedName>
        <fullName evidence="1">Uncharacterized protein</fullName>
    </submittedName>
</protein>
<name>A0AAV6UNU6_9ARAC</name>
<dbReference type="Proteomes" id="UP000827092">
    <property type="component" value="Unassembled WGS sequence"/>
</dbReference>
<dbReference type="AlphaFoldDB" id="A0AAV6UNU6"/>
<evidence type="ECO:0000313" key="1">
    <source>
        <dbReference type="EMBL" id="KAG8185944.1"/>
    </source>
</evidence>
<reference evidence="1 2" key="1">
    <citation type="journal article" date="2022" name="Nat. Ecol. Evol.">
        <title>A masculinizing supergene underlies an exaggerated male reproductive morph in a spider.</title>
        <authorList>
            <person name="Hendrickx F."/>
            <person name="De Corte Z."/>
            <person name="Sonet G."/>
            <person name="Van Belleghem S.M."/>
            <person name="Kostlbacher S."/>
            <person name="Vangestel C."/>
        </authorList>
    </citation>
    <scope>NUCLEOTIDE SEQUENCE [LARGE SCALE GENOMIC DNA]</scope>
    <source>
        <strain evidence="1">W744_W776</strain>
    </source>
</reference>
<evidence type="ECO:0000313" key="2">
    <source>
        <dbReference type="Proteomes" id="UP000827092"/>
    </source>
</evidence>
<sequence length="135" mass="14699">MKKKVFNSHTGSPIRSPIRLAVIGVQVAATHTNATSRYSLLSSDYAPTFKLFMNSDAQFLQQRLFISYPPSHTPPTVKAKPLDLWLPSVDSCVLAKMKQTQTQVAYLLGGGLGSCCQGGLLSEEVREATLLQNTS</sequence>
<gene>
    <name evidence="1" type="ORF">JTE90_010727</name>
</gene>
<keyword evidence="2" id="KW-1185">Reference proteome</keyword>
<accession>A0AAV6UNU6</accession>
<proteinExistence type="predicted"/>